<evidence type="ECO:0000256" key="1">
    <source>
        <dbReference type="SAM" id="Phobius"/>
    </source>
</evidence>
<dbReference type="InterPro" id="IPR041413">
    <property type="entry name" value="MLTR_LBD"/>
</dbReference>
<dbReference type="EMBL" id="MAJD01000001">
    <property type="protein sequence ID" value="OBX37343.1"/>
    <property type="molecule type" value="Genomic_DNA"/>
</dbReference>
<feature type="domain" description="MmyB-like transcription regulator ligand binding" evidence="2">
    <location>
        <begin position="25"/>
        <end position="77"/>
    </location>
</feature>
<dbReference type="PATRIC" id="fig|2746.7.peg.1748"/>
<proteinExistence type="predicted"/>
<dbReference type="AlphaFoldDB" id="A0A1B8P565"/>
<feature type="transmembrane region" description="Helical" evidence="1">
    <location>
        <begin position="72"/>
        <end position="93"/>
    </location>
</feature>
<evidence type="ECO:0000313" key="4">
    <source>
        <dbReference type="Proteomes" id="UP000092504"/>
    </source>
</evidence>
<keyword evidence="1" id="KW-0472">Membrane</keyword>
<keyword evidence="1" id="KW-1133">Transmembrane helix</keyword>
<evidence type="ECO:0000259" key="2">
    <source>
        <dbReference type="Pfam" id="PF17765"/>
    </source>
</evidence>
<dbReference type="Proteomes" id="UP000092504">
    <property type="component" value="Unassembled WGS sequence"/>
</dbReference>
<organism evidence="3 4">
    <name type="scientific">Halomonas elongata</name>
    <dbReference type="NCBI Taxonomy" id="2746"/>
    <lineage>
        <taxon>Bacteria</taxon>
        <taxon>Pseudomonadati</taxon>
        <taxon>Pseudomonadota</taxon>
        <taxon>Gammaproteobacteria</taxon>
        <taxon>Oceanospirillales</taxon>
        <taxon>Halomonadaceae</taxon>
        <taxon>Halomonas</taxon>
    </lineage>
</organism>
<name>A0A1B8P565_HALEL</name>
<sequence length="101" mass="11140">MAVEVAFPELHGKEAGGNVMRMVFRDEELATWWSRRHVGDLSPASKRFIDPVLGELRFTGGFFQPTGDPGRILTVFMGMPILGSGPARLLLIVRSVGKSNR</sequence>
<evidence type="ECO:0000313" key="3">
    <source>
        <dbReference type="EMBL" id="OBX37343.1"/>
    </source>
</evidence>
<keyword evidence="1" id="KW-0812">Transmembrane</keyword>
<gene>
    <name evidence="3" type="ORF">A8U91_01703</name>
</gene>
<reference evidence="3 4" key="1">
    <citation type="submission" date="2016-06" db="EMBL/GenBank/DDBJ databases">
        <title>Genome sequence of halotolerant plant growth promoting strain of Halomonas elongata HEK1 isolated from salterns of Rann of Kutch, Gujarat, India.</title>
        <authorList>
            <person name="Gaba S."/>
            <person name="Singh R.N."/>
            <person name="Abrol S."/>
            <person name="Kaushik R."/>
            <person name="Saxena A.K."/>
        </authorList>
    </citation>
    <scope>NUCLEOTIDE SEQUENCE [LARGE SCALE GENOMIC DNA]</scope>
    <source>
        <strain evidence="3 4">HEK1</strain>
    </source>
</reference>
<accession>A0A1B8P565</accession>
<comment type="caution">
    <text evidence="3">The sequence shown here is derived from an EMBL/GenBank/DDBJ whole genome shotgun (WGS) entry which is preliminary data.</text>
</comment>
<dbReference type="Pfam" id="PF17765">
    <property type="entry name" value="MLTR_LBD"/>
    <property type="match status" value="1"/>
</dbReference>
<protein>
    <recommendedName>
        <fullName evidence="2">MmyB-like transcription regulator ligand binding domain-containing protein</fullName>
    </recommendedName>
</protein>